<feature type="binding site" evidence="5">
    <location>
        <position position="162"/>
    </location>
    <ligand>
        <name>Fe cation</name>
        <dbReference type="ChEBI" id="CHEBI:24875"/>
        <label>1</label>
    </ligand>
</feature>
<reference evidence="9 10" key="1">
    <citation type="journal article" date="2018" name="Gigascience">
        <title>Genomes of trombidid mites reveal novel predicted allergens and laterally-transferred genes associated with secondary metabolism.</title>
        <authorList>
            <person name="Dong X."/>
            <person name="Chaisiri K."/>
            <person name="Xia D."/>
            <person name="Armstrong S.D."/>
            <person name="Fang Y."/>
            <person name="Donnelly M.J."/>
            <person name="Kadowaki T."/>
            <person name="McGarry J.W."/>
            <person name="Darby A.C."/>
            <person name="Makepeace B.L."/>
        </authorList>
    </citation>
    <scope>NUCLEOTIDE SEQUENCE [LARGE SCALE GENOMIC DNA]</scope>
    <source>
        <strain evidence="9">UoL-UT</strain>
    </source>
</reference>
<keyword evidence="3 5" id="KW-0479">Metal-binding</keyword>
<dbReference type="STRING" id="299467.A0A443SQW4"/>
<dbReference type="Proteomes" id="UP000288716">
    <property type="component" value="Unassembled WGS sequence"/>
</dbReference>
<dbReference type="PANTHER" id="PTHR11431:SF75">
    <property type="entry name" value="FERRITIN"/>
    <property type="match status" value="1"/>
</dbReference>
<sequence length="199" mass="23069">MKVIFAFALLCAGLNTLAQVDLDPPKGDRYKMSQTCVDLLQQQVNMELHASLVYLNMAAHFDNTDIARKGFTKFFKHSSDEEKQHAQKLIDYINRRGGKLRLWNVEMPNKDTWTDALSALRDALDLETRVTNELHVIHHKAETICRDPHLMDFLETEFLQEQIDSISELRRLITTLSQMNSGMGEYFVDRQLLDKKDEL</sequence>
<feature type="chain" id="PRO_5019535077" description="Ferritin" evidence="7">
    <location>
        <begin position="19"/>
        <end position="199"/>
    </location>
</feature>
<dbReference type="VEuPathDB" id="VectorBase:LDEU002135"/>
<feature type="binding site" evidence="5">
    <location>
        <position position="127"/>
    </location>
    <ligand>
        <name>Fe cation</name>
        <dbReference type="ChEBI" id="CHEBI:24875"/>
        <label>1</label>
    </ligand>
</feature>
<proteinExistence type="inferred from homology"/>
<dbReference type="SUPFAM" id="SSF47240">
    <property type="entry name" value="Ferritin-like"/>
    <property type="match status" value="1"/>
</dbReference>
<evidence type="ECO:0000313" key="9">
    <source>
        <dbReference type="EMBL" id="RWS29907.1"/>
    </source>
</evidence>
<protein>
    <recommendedName>
        <fullName evidence="6">Ferritin</fullName>
        <ecNumber evidence="6">1.16.3.1</ecNumber>
    </recommendedName>
</protein>
<keyword evidence="6" id="KW-0560">Oxidoreductase</keyword>
<dbReference type="InterPro" id="IPR009078">
    <property type="entry name" value="Ferritin-like_SF"/>
</dbReference>
<feature type="binding site" evidence="5">
    <location>
        <position position="47"/>
    </location>
    <ligand>
        <name>Fe cation</name>
        <dbReference type="ChEBI" id="CHEBI:24875"/>
        <label>1</label>
    </ligand>
</feature>
<accession>A0A443SQW4</accession>
<dbReference type="GO" id="GO:0006879">
    <property type="term" value="P:intracellular iron ion homeostasis"/>
    <property type="evidence" value="ECO:0007669"/>
    <property type="project" value="UniProtKB-KW"/>
</dbReference>
<dbReference type="EMBL" id="NCKV01000720">
    <property type="protein sequence ID" value="RWS29907.1"/>
    <property type="molecule type" value="Genomic_DNA"/>
</dbReference>
<dbReference type="GO" id="GO:0008198">
    <property type="term" value="F:ferrous iron binding"/>
    <property type="evidence" value="ECO:0007669"/>
    <property type="project" value="TreeGrafter"/>
</dbReference>
<evidence type="ECO:0000259" key="8">
    <source>
        <dbReference type="PROSITE" id="PS50905"/>
    </source>
</evidence>
<name>A0A443SQW4_9ACAR</name>
<dbReference type="PANTHER" id="PTHR11431">
    <property type="entry name" value="FERRITIN"/>
    <property type="match status" value="1"/>
</dbReference>
<dbReference type="InterPro" id="IPR009040">
    <property type="entry name" value="Ferritin-like_diiron"/>
</dbReference>
<evidence type="ECO:0000256" key="6">
    <source>
        <dbReference type="RuleBase" id="RU361145"/>
    </source>
</evidence>
<comment type="caution">
    <text evidence="9">The sequence shown here is derived from an EMBL/GenBank/DDBJ whole genome shotgun (WGS) entry which is preliminary data.</text>
</comment>
<feature type="binding site" evidence="5">
    <location>
        <position position="82"/>
    </location>
    <ligand>
        <name>Fe cation</name>
        <dbReference type="ChEBI" id="CHEBI:24875"/>
        <label>1</label>
    </ligand>
</feature>
<comment type="catalytic activity">
    <reaction evidence="6">
        <text>4 Fe(2+) + O2 + 4 H(+) = 4 Fe(3+) + 2 H2O</text>
        <dbReference type="Rhea" id="RHEA:11148"/>
        <dbReference type="ChEBI" id="CHEBI:15377"/>
        <dbReference type="ChEBI" id="CHEBI:15378"/>
        <dbReference type="ChEBI" id="CHEBI:15379"/>
        <dbReference type="ChEBI" id="CHEBI:29033"/>
        <dbReference type="ChEBI" id="CHEBI:29034"/>
        <dbReference type="EC" id="1.16.3.1"/>
    </reaction>
</comment>
<dbReference type="AlphaFoldDB" id="A0A443SQW4"/>
<keyword evidence="7" id="KW-0732">Signal</keyword>
<evidence type="ECO:0000256" key="2">
    <source>
        <dbReference type="ARBA" id="ARBA00022434"/>
    </source>
</evidence>
<dbReference type="InterPro" id="IPR012347">
    <property type="entry name" value="Ferritin-like"/>
</dbReference>
<keyword evidence="10" id="KW-1185">Reference proteome</keyword>
<dbReference type="GO" id="GO:0008199">
    <property type="term" value="F:ferric iron binding"/>
    <property type="evidence" value="ECO:0007669"/>
    <property type="project" value="InterPro"/>
</dbReference>
<keyword evidence="2 6" id="KW-0409">Iron storage</keyword>
<dbReference type="PROSITE" id="PS50905">
    <property type="entry name" value="FERRITIN_LIKE"/>
    <property type="match status" value="1"/>
</dbReference>
<keyword evidence="4 5" id="KW-0408">Iron</keyword>
<evidence type="ECO:0000256" key="4">
    <source>
        <dbReference type="ARBA" id="ARBA00023004"/>
    </source>
</evidence>
<evidence type="ECO:0000313" key="10">
    <source>
        <dbReference type="Proteomes" id="UP000288716"/>
    </source>
</evidence>
<dbReference type="InterPro" id="IPR001519">
    <property type="entry name" value="Ferritin"/>
</dbReference>
<dbReference type="EC" id="1.16.3.1" evidence="6"/>
<dbReference type="GO" id="GO:0005737">
    <property type="term" value="C:cytoplasm"/>
    <property type="evidence" value="ECO:0007669"/>
    <property type="project" value="TreeGrafter"/>
</dbReference>
<feature type="domain" description="Ferritin-like diiron" evidence="8">
    <location>
        <begin position="30"/>
        <end position="180"/>
    </location>
</feature>
<feature type="signal peptide" evidence="7">
    <location>
        <begin position="1"/>
        <end position="18"/>
    </location>
</feature>
<dbReference type="InterPro" id="IPR008331">
    <property type="entry name" value="Ferritin_DPS_dom"/>
</dbReference>
<organism evidence="9 10">
    <name type="scientific">Leptotrombidium deliense</name>
    <dbReference type="NCBI Taxonomy" id="299467"/>
    <lineage>
        <taxon>Eukaryota</taxon>
        <taxon>Metazoa</taxon>
        <taxon>Ecdysozoa</taxon>
        <taxon>Arthropoda</taxon>
        <taxon>Chelicerata</taxon>
        <taxon>Arachnida</taxon>
        <taxon>Acari</taxon>
        <taxon>Acariformes</taxon>
        <taxon>Trombidiformes</taxon>
        <taxon>Prostigmata</taxon>
        <taxon>Anystina</taxon>
        <taxon>Parasitengona</taxon>
        <taxon>Trombiculoidea</taxon>
        <taxon>Trombiculidae</taxon>
        <taxon>Leptotrombidium</taxon>
    </lineage>
</organism>
<dbReference type="Gene3D" id="1.20.1260.10">
    <property type="match status" value="1"/>
</dbReference>
<dbReference type="Pfam" id="PF00210">
    <property type="entry name" value="Ferritin"/>
    <property type="match status" value="1"/>
</dbReference>
<evidence type="ECO:0000256" key="3">
    <source>
        <dbReference type="ARBA" id="ARBA00022723"/>
    </source>
</evidence>
<dbReference type="OrthoDB" id="186462at2759"/>
<comment type="function">
    <text evidence="6">Stores iron in a soluble, non-toxic, readily available form. Important for iron homeostasis. Iron is taken up in the ferrous form and deposited as ferric hydroxides after oxidation.</text>
</comment>
<comment type="similarity">
    <text evidence="1 6">Belongs to the ferritin family.</text>
</comment>
<evidence type="ECO:0000256" key="5">
    <source>
        <dbReference type="PIRSR" id="PIRSR601519-1"/>
    </source>
</evidence>
<feature type="binding site" evidence="5">
    <location>
        <position position="85"/>
    </location>
    <ligand>
        <name>Fe cation</name>
        <dbReference type="ChEBI" id="CHEBI:24875"/>
        <label>1</label>
    </ligand>
</feature>
<dbReference type="GO" id="GO:0004322">
    <property type="term" value="F:ferroxidase activity"/>
    <property type="evidence" value="ECO:0007669"/>
    <property type="project" value="UniProtKB-EC"/>
</dbReference>
<dbReference type="CDD" id="cd01056">
    <property type="entry name" value="Euk_Ferritin"/>
    <property type="match status" value="1"/>
</dbReference>
<evidence type="ECO:0000256" key="7">
    <source>
        <dbReference type="SAM" id="SignalP"/>
    </source>
</evidence>
<gene>
    <name evidence="9" type="ORF">B4U80_03799</name>
</gene>
<evidence type="ECO:0000256" key="1">
    <source>
        <dbReference type="ARBA" id="ARBA00007513"/>
    </source>
</evidence>
<dbReference type="GO" id="GO:0006826">
    <property type="term" value="P:iron ion transport"/>
    <property type="evidence" value="ECO:0007669"/>
    <property type="project" value="InterPro"/>
</dbReference>